<feature type="transmembrane region" description="Helical" evidence="2">
    <location>
        <begin position="241"/>
        <end position="260"/>
    </location>
</feature>
<feature type="compositionally biased region" description="Low complexity" evidence="1">
    <location>
        <begin position="280"/>
        <end position="290"/>
    </location>
</feature>
<feature type="region of interest" description="Disordered" evidence="1">
    <location>
        <begin position="1"/>
        <end position="21"/>
    </location>
</feature>
<dbReference type="Proteomes" id="UP001549119">
    <property type="component" value="Unassembled WGS sequence"/>
</dbReference>
<feature type="region of interest" description="Disordered" evidence="1">
    <location>
        <begin position="263"/>
        <end position="322"/>
    </location>
</feature>
<protein>
    <submittedName>
        <fullName evidence="3">Endonuclease YncB(Thermonuclease family)</fullName>
    </submittedName>
</protein>
<keyword evidence="2" id="KW-0472">Membrane</keyword>
<dbReference type="InterPro" id="IPR035437">
    <property type="entry name" value="SNase_OB-fold_sf"/>
</dbReference>
<organism evidence="3 4">
    <name type="scientific">Methylobacterium radiotolerans</name>
    <dbReference type="NCBI Taxonomy" id="31998"/>
    <lineage>
        <taxon>Bacteria</taxon>
        <taxon>Pseudomonadati</taxon>
        <taxon>Pseudomonadota</taxon>
        <taxon>Alphaproteobacteria</taxon>
        <taxon>Hyphomicrobiales</taxon>
        <taxon>Methylobacteriaceae</taxon>
        <taxon>Methylobacterium</taxon>
    </lineage>
</organism>
<keyword evidence="3" id="KW-0255">Endonuclease</keyword>
<sequence length="423" mass="44103">MTSSTVVEKQEAEPARPVLDSPGRLALRETIRAEIARARPRPVAVRTLELLAEAACAPDEAGTGLRVLDRQGAVRRRDDTSEPMTLADLIAELRARHPALFLPPEPEPEPAPRTAEEARDSSLLSGAYEMKAATARFVGTQSERARSLAERSSEQGRALAQNAAGRFASLRTNLRGRFARPAGAAADAEAAPAPAADPTAAWNSGPGRFGETLRGGLGHLRDRLGLGGDGADDGARRQRRLLLGAVAGTLVAVLAAGVVLDRSAPEPGRPAAPTGSRTEAPSTPAPNARPANPPASAPDTVTPPPETGGESEPDAPLPPNAVTGQAQVIDTATLKVGGKVVHLFGVEWVRGGQAEELARYIGNRPVTCQPAPGSANMNCLVDGRDLSEVVLFNGGGRASPEASPELVAAEDHARSERLGVWKR</sequence>
<gene>
    <name evidence="3" type="ORF">ABIC20_003345</name>
</gene>
<keyword evidence="2" id="KW-0812">Transmembrane</keyword>
<keyword evidence="3" id="KW-0540">Nuclease</keyword>
<comment type="caution">
    <text evidence="3">The sequence shown here is derived from an EMBL/GenBank/DDBJ whole genome shotgun (WGS) entry which is preliminary data.</text>
</comment>
<dbReference type="GO" id="GO:0004519">
    <property type="term" value="F:endonuclease activity"/>
    <property type="evidence" value="ECO:0007669"/>
    <property type="project" value="UniProtKB-KW"/>
</dbReference>
<keyword evidence="4" id="KW-1185">Reference proteome</keyword>
<name>A0ABV2NHQ3_9HYPH</name>
<evidence type="ECO:0000256" key="2">
    <source>
        <dbReference type="SAM" id="Phobius"/>
    </source>
</evidence>
<evidence type="ECO:0000256" key="1">
    <source>
        <dbReference type="SAM" id="MobiDB-lite"/>
    </source>
</evidence>
<dbReference type="RefSeq" id="WP_071000096.1">
    <property type="nucleotide sequence ID" value="NZ_JBEPNV010000001.1"/>
</dbReference>
<dbReference type="SUPFAM" id="SSF50199">
    <property type="entry name" value="Staphylococcal nuclease"/>
    <property type="match status" value="1"/>
</dbReference>
<keyword evidence="2" id="KW-1133">Transmembrane helix</keyword>
<dbReference type="EMBL" id="JBEPNW010000002">
    <property type="protein sequence ID" value="MET3866036.1"/>
    <property type="molecule type" value="Genomic_DNA"/>
</dbReference>
<feature type="compositionally biased region" description="Pro residues" evidence="1">
    <location>
        <begin position="291"/>
        <end position="306"/>
    </location>
</feature>
<accession>A0ABV2NHQ3</accession>
<proteinExistence type="predicted"/>
<reference evidence="3 4" key="1">
    <citation type="submission" date="2024-06" db="EMBL/GenBank/DDBJ databases">
        <title>Genomics of switchgrass bacterial isolates.</title>
        <authorList>
            <person name="Shade A."/>
        </authorList>
    </citation>
    <scope>NUCLEOTIDE SEQUENCE [LARGE SCALE GENOMIC DNA]</scope>
    <source>
        <strain evidence="3 4">PvP084</strain>
    </source>
</reference>
<evidence type="ECO:0000313" key="4">
    <source>
        <dbReference type="Proteomes" id="UP001549119"/>
    </source>
</evidence>
<keyword evidence="3" id="KW-0378">Hydrolase</keyword>
<evidence type="ECO:0000313" key="3">
    <source>
        <dbReference type="EMBL" id="MET3866036.1"/>
    </source>
</evidence>